<feature type="region of interest" description="Disordered" evidence="6">
    <location>
        <begin position="1259"/>
        <end position="1278"/>
    </location>
</feature>
<evidence type="ECO:0000313" key="9">
    <source>
        <dbReference type="Proteomes" id="UP001165080"/>
    </source>
</evidence>
<dbReference type="PANTHER" id="PTHR44329">
    <property type="entry name" value="SERINE/THREONINE-PROTEIN KINASE TNNI3K-RELATED"/>
    <property type="match status" value="1"/>
</dbReference>
<proteinExistence type="predicted"/>
<name>A0A9W6BD33_9CHLO</name>
<dbReference type="GO" id="GO:0004674">
    <property type="term" value="F:protein serine/threonine kinase activity"/>
    <property type="evidence" value="ECO:0007669"/>
    <property type="project" value="TreeGrafter"/>
</dbReference>
<dbReference type="InterPro" id="IPR051681">
    <property type="entry name" value="Ser/Thr_Kinases-Pseudokinases"/>
</dbReference>
<feature type="compositionally biased region" description="Polar residues" evidence="6">
    <location>
        <begin position="911"/>
        <end position="920"/>
    </location>
</feature>
<feature type="binding site" evidence="5">
    <location>
        <position position="900"/>
    </location>
    <ligand>
        <name>ATP</name>
        <dbReference type="ChEBI" id="CHEBI:30616"/>
    </ligand>
</feature>
<feature type="domain" description="Protein kinase" evidence="7">
    <location>
        <begin position="872"/>
        <end position="1255"/>
    </location>
</feature>
<dbReference type="PROSITE" id="PS00108">
    <property type="entry name" value="PROTEIN_KINASE_ST"/>
    <property type="match status" value="1"/>
</dbReference>
<feature type="compositionally biased region" description="Gly residues" evidence="6">
    <location>
        <begin position="407"/>
        <end position="420"/>
    </location>
</feature>
<feature type="region of interest" description="Disordered" evidence="6">
    <location>
        <begin position="787"/>
        <end position="817"/>
    </location>
</feature>
<feature type="region of interest" description="Disordered" evidence="6">
    <location>
        <begin position="905"/>
        <end position="926"/>
    </location>
</feature>
<reference evidence="8 9" key="1">
    <citation type="journal article" date="2023" name="Commun. Biol.">
        <title>Reorganization of the ancestral sex-determining regions during the evolution of trioecy in Pleodorina starrii.</title>
        <authorList>
            <person name="Takahashi K."/>
            <person name="Suzuki S."/>
            <person name="Kawai-Toyooka H."/>
            <person name="Yamamoto K."/>
            <person name="Hamaji T."/>
            <person name="Ootsuki R."/>
            <person name="Yamaguchi H."/>
            <person name="Kawachi M."/>
            <person name="Higashiyama T."/>
            <person name="Nozaki H."/>
        </authorList>
    </citation>
    <scope>NUCLEOTIDE SEQUENCE [LARGE SCALE GENOMIC DNA]</scope>
    <source>
        <strain evidence="8 9">NIES-4479</strain>
    </source>
</reference>
<organism evidence="8 9">
    <name type="scientific">Pleodorina starrii</name>
    <dbReference type="NCBI Taxonomy" id="330485"/>
    <lineage>
        <taxon>Eukaryota</taxon>
        <taxon>Viridiplantae</taxon>
        <taxon>Chlorophyta</taxon>
        <taxon>core chlorophytes</taxon>
        <taxon>Chlorophyceae</taxon>
        <taxon>CS clade</taxon>
        <taxon>Chlamydomonadales</taxon>
        <taxon>Volvocaceae</taxon>
        <taxon>Pleodorina</taxon>
    </lineage>
</organism>
<dbReference type="EMBL" id="BRXU01000002">
    <property type="protein sequence ID" value="GLC49341.1"/>
    <property type="molecule type" value="Genomic_DNA"/>
</dbReference>
<feature type="region of interest" description="Disordered" evidence="6">
    <location>
        <begin position="681"/>
        <end position="702"/>
    </location>
</feature>
<dbReference type="PANTHER" id="PTHR44329:SF214">
    <property type="entry name" value="PROTEIN KINASE DOMAIN-CONTAINING PROTEIN"/>
    <property type="match status" value="1"/>
</dbReference>
<dbReference type="InterPro" id="IPR008271">
    <property type="entry name" value="Ser/Thr_kinase_AS"/>
</dbReference>
<dbReference type="SUPFAM" id="SSF56112">
    <property type="entry name" value="Protein kinase-like (PK-like)"/>
    <property type="match status" value="1"/>
</dbReference>
<evidence type="ECO:0000256" key="4">
    <source>
        <dbReference type="ARBA" id="ARBA00022840"/>
    </source>
</evidence>
<keyword evidence="4 5" id="KW-0067">ATP-binding</keyword>
<feature type="region of interest" description="Disordered" evidence="6">
    <location>
        <begin position="407"/>
        <end position="490"/>
    </location>
</feature>
<evidence type="ECO:0000256" key="3">
    <source>
        <dbReference type="ARBA" id="ARBA00022777"/>
    </source>
</evidence>
<dbReference type="Proteomes" id="UP001165080">
    <property type="component" value="Unassembled WGS sequence"/>
</dbReference>
<evidence type="ECO:0000256" key="6">
    <source>
        <dbReference type="SAM" id="MobiDB-lite"/>
    </source>
</evidence>
<keyword evidence="1" id="KW-0808">Transferase</keyword>
<feature type="compositionally biased region" description="Gly residues" evidence="6">
    <location>
        <begin position="458"/>
        <end position="472"/>
    </location>
</feature>
<evidence type="ECO:0000259" key="7">
    <source>
        <dbReference type="PROSITE" id="PS50011"/>
    </source>
</evidence>
<dbReference type="PROSITE" id="PS50011">
    <property type="entry name" value="PROTEIN_KINASE_DOM"/>
    <property type="match status" value="1"/>
</dbReference>
<dbReference type="InterPro" id="IPR000719">
    <property type="entry name" value="Prot_kinase_dom"/>
</dbReference>
<dbReference type="AlphaFoldDB" id="A0A9W6BD33"/>
<keyword evidence="3" id="KW-0418">Kinase</keyword>
<accession>A0A9W6BD33</accession>
<feature type="region of interest" description="Disordered" evidence="6">
    <location>
        <begin position="238"/>
        <end position="262"/>
    </location>
</feature>
<dbReference type="Gene3D" id="1.10.510.10">
    <property type="entry name" value="Transferase(Phosphotransferase) domain 1"/>
    <property type="match status" value="1"/>
</dbReference>
<dbReference type="GO" id="GO:0005524">
    <property type="term" value="F:ATP binding"/>
    <property type="evidence" value="ECO:0007669"/>
    <property type="project" value="UniProtKB-UniRule"/>
</dbReference>
<protein>
    <recommendedName>
        <fullName evidence="7">Protein kinase domain-containing protein</fullName>
    </recommendedName>
</protein>
<keyword evidence="9" id="KW-1185">Reference proteome</keyword>
<dbReference type="PROSITE" id="PS00107">
    <property type="entry name" value="PROTEIN_KINASE_ATP"/>
    <property type="match status" value="1"/>
</dbReference>
<gene>
    <name evidence="8" type="primary">PLEST004211</name>
    <name evidence="8" type="ORF">PLESTB_000208700</name>
</gene>
<dbReference type="Pfam" id="PF00069">
    <property type="entry name" value="Pkinase"/>
    <property type="match status" value="1"/>
</dbReference>
<sequence>MVFACCFGGGGGDVDVQRKTISYGDSVEQRAIIGKTGKGQDFSELPTTNTGATFISGNTASLSAVTSTDNSSVAYQLNILSSALAGLSGNWYERVSSAATRLVNVSDAALCSISILDSGHNKFTVVHVTGKDPECASICPIGSQLPALQAVSSSTHHQPMGTGVPELRYNSVQVLQLLQTPLLYSFSDPIHGSREMKQPPYDWQAVYGNRGLSDFCALPLVHEKSVVGAVTLIFGPPSPPPPPPMAGRPPPPPPLLGPGGGAGGRLAAGMGVHHLVCCDEQSMRTLGLLLSVLLTGQDLRLAQQIGEILAGVHGAQNLQQVMKALSSGAECVLQLRTQVAVTVTLAVLPGAVTAAAAAGGGGGGVGLLSAGVSSVGGGNDSVSAGGGGGGTSLHAIFFEERGAAAGGDGGGGGGCSGSGAGAMSRSLPSAGEVMQQAAAQGLGGRGRTQRANTPVEMHGGGGGGGGASGAGIHGVLPPGLGRSGGGPGTAPPVLRVGASGTSSSADGLLAAHGSLLWQASSVQARALGLRHTLLANLPGSGTIVHDCASYIQQVGSPKRDLYLLSACNGAPPYSLAIAPAPLQLLPRTGGGGDAAAAGGGGGGAQLVLYVAVAMRLPLELLGEILAQAQQLAVRVLAPLLGQKLAQGGLANEWALLLGKCAARRGGGGTGGGGGGGGGDVTVAAGATATEPPSPVRASNSAIGLVTGGGHGGGTTAAAAAAAAASATASAAGGAASTAGDAAAAEAGSSPTAAATAPAHDGACAAAAGSAAPPPSSSALSCTGGVPPPAAAAPPPPAAGGASATGGTGAASHGLSAVDTSRDSQATVLSTAIAGAFAGDTRTHMGMLVSSFKDTINALQAFRADEAEELSVLKLGKVLGRGGSGLVFQGYLHMGLEVAVKLFENPDDTDTDTVTSENGARTLNFDGSSVGPSADAAAAAAECAGSQSPAAAVKDAAGGGGGAAAAGGGAVRQTSLRTSAAAQMTKRQRDLLRNALELGVTSSLSHPNIVQGYCHWVNVVLMQDASLNRCWLMGQAEYTALAPPGTPPPPLCSALVMEYCDMGSLIHALKRGTFAAPDGKPNMEYVYMCLLEIALALRHLHTAKLAHCDLKPGNVLLRSSPRDPRGFVCKLGDFGYAAILKDGLLPGRPAVLPEEACGTLQYMAPELFVAGRPVDASIDVYAFGMLMWELITGRTPYSESEYPSRSLMKAVYHGKRPAFPENTPQSYKNLAMCCWNGESNLRPGASVLVRLLRQQLESIKQHTSTASSTSTAGGGGGGS</sequence>
<feature type="compositionally biased region" description="Pro residues" evidence="6">
    <location>
        <begin position="238"/>
        <end position="256"/>
    </location>
</feature>
<dbReference type="SMART" id="SM00220">
    <property type="entry name" value="S_TKc"/>
    <property type="match status" value="1"/>
</dbReference>
<evidence type="ECO:0000256" key="1">
    <source>
        <dbReference type="ARBA" id="ARBA00022679"/>
    </source>
</evidence>
<dbReference type="InterPro" id="IPR017441">
    <property type="entry name" value="Protein_kinase_ATP_BS"/>
</dbReference>
<dbReference type="InterPro" id="IPR011009">
    <property type="entry name" value="Kinase-like_dom_sf"/>
</dbReference>
<comment type="caution">
    <text evidence="8">The sequence shown here is derived from an EMBL/GenBank/DDBJ whole genome shotgun (WGS) entry which is preliminary data.</text>
</comment>
<feature type="compositionally biased region" description="Pro residues" evidence="6">
    <location>
        <begin position="787"/>
        <end position="797"/>
    </location>
</feature>
<evidence type="ECO:0000256" key="2">
    <source>
        <dbReference type="ARBA" id="ARBA00022741"/>
    </source>
</evidence>
<keyword evidence="2 5" id="KW-0547">Nucleotide-binding</keyword>
<evidence type="ECO:0000256" key="5">
    <source>
        <dbReference type="PROSITE-ProRule" id="PRU10141"/>
    </source>
</evidence>
<evidence type="ECO:0000313" key="8">
    <source>
        <dbReference type="EMBL" id="GLC49341.1"/>
    </source>
</evidence>